<comment type="subcellular location">
    <subcellularLocation>
        <location evidence="1">Membrane</location>
        <topology evidence="1">Multi-pass membrane protein</topology>
    </subcellularLocation>
</comment>
<feature type="transmembrane region" description="Helical" evidence="6">
    <location>
        <begin position="111"/>
        <end position="133"/>
    </location>
</feature>
<dbReference type="GeneID" id="20529021"/>
<keyword evidence="5 6" id="KW-0472">Membrane</keyword>
<evidence type="ECO:0000256" key="5">
    <source>
        <dbReference type="ARBA" id="ARBA00023136"/>
    </source>
</evidence>
<feature type="transmembrane region" description="Helical" evidence="6">
    <location>
        <begin position="59"/>
        <end position="82"/>
    </location>
</feature>
<dbReference type="OMA" id="HKKECFI"/>
<dbReference type="GO" id="GO:0016192">
    <property type="term" value="P:vesicle-mediated transport"/>
    <property type="evidence" value="ECO:0007669"/>
    <property type="project" value="InterPro"/>
</dbReference>
<proteinExistence type="inferred from homology"/>
<dbReference type="RefSeq" id="XP_009496449.1">
    <property type="nucleotide sequence ID" value="XM_009498174.1"/>
</dbReference>
<evidence type="ECO:0000256" key="2">
    <source>
        <dbReference type="ARBA" id="ARBA00010095"/>
    </source>
</evidence>
<dbReference type="InterPro" id="IPR003377">
    <property type="entry name" value="Cornichon"/>
</dbReference>
<dbReference type="Pfam" id="PF03311">
    <property type="entry name" value="Cornichon"/>
    <property type="match status" value="1"/>
</dbReference>
<keyword evidence="4 6" id="KW-1133">Transmembrane helix</keyword>
<dbReference type="Proteomes" id="UP000030693">
    <property type="component" value="Unassembled WGS sequence"/>
</dbReference>
<keyword evidence="3 6" id="KW-0812">Transmembrane</keyword>
<evidence type="ECO:0000256" key="6">
    <source>
        <dbReference type="SAM" id="Phobius"/>
    </source>
</evidence>
<dbReference type="STRING" id="691883.A0A058Z4M8"/>
<dbReference type="eggNOG" id="KOG2729">
    <property type="taxonomic scope" value="Eukaryota"/>
</dbReference>
<evidence type="ECO:0000313" key="8">
    <source>
        <dbReference type="Proteomes" id="UP000030693"/>
    </source>
</evidence>
<evidence type="ECO:0000256" key="4">
    <source>
        <dbReference type="ARBA" id="ARBA00022989"/>
    </source>
</evidence>
<gene>
    <name evidence="7" type="ORF">H696_04296</name>
</gene>
<keyword evidence="8" id="KW-1185">Reference proteome</keyword>
<reference evidence="7" key="1">
    <citation type="submission" date="2013-04" db="EMBL/GenBank/DDBJ databases">
        <title>The Genome Sequence of Fonticula alba ATCC 38817.</title>
        <authorList>
            <consortium name="The Broad Institute Genomics Platform"/>
            <person name="Russ C."/>
            <person name="Cuomo C."/>
            <person name="Burger G."/>
            <person name="Gray M.W."/>
            <person name="Holland P.W.H."/>
            <person name="King N."/>
            <person name="Lang F.B.F."/>
            <person name="Roger A.J."/>
            <person name="Ruiz-Trillo I."/>
            <person name="Brown M."/>
            <person name="Walker B."/>
            <person name="Young S."/>
            <person name="Zeng Q."/>
            <person name="Gargeya S."/>
            <person name="Fitzgerald M."/>
            <person name="Haas B."/>
            <person name="Abouelleil A."/>
            <person name="Allen A.W."/>
            <person name="Alvarado L."/>
            <person name="Arachchi H.M."/>
            <person name="Berlin A.M."/>
            <person name="Chapman S.B."/>
            <person name="Gainer-Dewar J."/>
            <person name="Goldberg J."/>
            <person name="Griggs A."/>
            <person name="Gujja S."/>
            <person name="Hansen M."/>
            <person name="Howarth C."/>
            <person name="Imamovic A."/>
            <person name="Ireland A."/>
            <person name="Larimer J."/>
            <person name="McCowan C."/>
            <person name="Murphy C."/>
            <person name="Pearson M."/>
            <person name="Poon T.W."/>
            <person name="Priest M."/>
            <person name="Roberts A."/>
            <person name="Saif S."/>
            <person name="Shea T."/>
            <person name="Sisk P."/>
            <person name="Sykes S."/>
            <person name="Wortman J."/>
            <person name="Nusbaum C."/>
            <person name="Birren B."/>
        </authorList>
    </citation>
    <scope>NUCLEOTIDE SEQUENCE [LARGE SCALE GENOMIC DNA]</scope>
    <source>
        <strain evidence="7">ATCC 38817</strain>
    </source>
</reference>
<dbReference type="SMART" id="SM01398">
    <property type="entry name" value="Cornichon"/>
    <property type="match status" value="1"/>
</dbReference>
<evidence type="ECO:0008006" key="9">
    <source>
        <dbReference type="Google" id="ProtNLM"/>
    </source>
</evidence>
<dbReference type="GO" id="GO:0016020">
    <property type="term" value="C:membrane"/>
    <property type="evidence" value="ECO:0007669"/>
    <property type="project" value="UniProtKB-SubCell"/>
</dbReference>
<protein>
    <recommendedName>
        <fullName evidence="9">ER-derived vesicles protein ERV14</fullName>
    </recommendedName>
</protein>
<dbReference type="PROSITE" id="PS01340">
    <property type="entry name" value="CORNICHON"/>
    <property type="match status" value="1"/>
</dbReference>
<evidence type="ECO:0000313" key="7">
    <source>
        <dbReference type="EMBL" id="KCV68878.1"/>
    </source>
</evidence>
<dbReference type="PANTHER" id="PTHR12290">
    <property type="entry name" value="CORNICHON-RELATED"/>
    <property type="match status" value="1"/>
</dbReference>
<dbReference type="EMBL" id="KB932207">
    <property type="protein sequence ID" value="KCV68878.1"/>
    <property type="molecule type" value="Genomic_DNA"/>
</dbReference>
<evidence type="ECO:0000256" key="1">
    <source>
        <dbReference type="ARBA" id="ARBA00004141"/>
    </source>
</evidence>
<comment type="similarity">
    <text evidence="2">Belongs to the cornichon family.</text>
</comment>
<accession>A0A058Z4M8</accession>
<sequence>MGGEAILFVIAVVAAAALLFAMVFYFILFTDLESDYINPIECCIRVNKIILPEMITHTALTVIFLLSRSWLAFLLNLPLLVYHGMKYNSGKYLCDATSIFRQLSRHRREGLFKLVFYLLCFFYYLYRMIVGLIDD</sequence>
<name>A0A058Z4M8_FONAL</name>
<evidence type="ECO:0000256" key="3">
    <source>
        <dbReference type="ARBA" id="ARBA00022692"/>
    </source>
</evidence>
<feature type="transmembrane region" description="Helical" evidence="6">
    <location>
        <begin position="7"/>
        <end position="28"/>
    </location>
</feature>
<dbReference type="InterPro" id="IPR033466">
    <property type="entry name" value="Cornichon_conserved"/>
</dbReference>
<organism evidence="7">
    <name type="scientific">Fonticula alba</name>
    <name type="common">Slime mold</name>
    <dbReference type="NCBI Taxonomy" id="691883"/>
    <lineage>
        <taxon>Eukaryota</taxon>
        <taxon>Rotosphaerida</taxon>
        <taxon>Fonticulaceae</taxon>
        <taxon>Fonticula</taxon>
    </lineage>
</organism>
<dbReference type="OrthoDB" id="434393at2759"/>
<dbReference type="AlphaFoldDB" id="A0A058Z4M8"/>